<proteinExistence type="predicted"/>
<dbReference type="AlphaFoldDB" id="A0A8H6ZAN2"/>
<gene>
    <name evidence="1" type="ORF">MSAN_00288100</name>
</gene>
<protein>
    <submittedName>
        <fullName evidence="1">Uncharacterized protein</fullName>
    </submittedName>
</protein>
<reference evidence="1" key="1">
    <citation type="submission" date="2020-05" db="EMBL/GenBank/DDBJ databases">
        <title>Mycena genomes resolve the evolution of fungal bioluminescence.</title>
        <authorList>
            <person name="Tsai I.J."/>
        </authorList>
    </citation>
    <scope>NUCLEOTIDE SEQUENCE</scope>
    <source>
        <strain evidence="1">160909Yilan</strain>
    </source>
</reference>
<dbReference type="EMBL" id="JACAZH010000002">
    <property type="protein sequence ID" value="KAF7374072.1"/>
    <property type="molecule type" value="Genomic_DNA"/>
</dbReference>
<name>A0A8H6ZAN2_9AGAR</name>
<sequence length="186" mass="20104">MLWSCSSYYSVPSIPHYILAVHLALSVCLYGPDAIDVGGSLAFSFHPHPHLPASTCPLRVLRALVAVGPSLRFCTPASMPDARSAELPLFPEDSGATPPRGAASRTVSVLRAARLRLAILLTDEAHGRDVPSLQYSAGGVRRIWHCPLAPRARCSPRRIPFSAMRLLHTHDLFVAYTNDTIASASL</sequence>
<dbReference type="Proteomes" id="UP000623467">
    <property type="component" value="Unassembled WGS sequence"/>
</dbReference>
<accession>A0A8H6ZAN2</accession>
<organism evidence="1 2">
    <name type="scientific">Mycena sanguinolenta</name>
    <dbReference type="NCBI Taxonomy" id="230812"/>
    <lineage>
        <taxon>Eukaryota</taxon>
        <taxon>Fungi</taxon>
        <taxon>Dikarya</taxon>
        <taxon>Basidiomycota</taxon>
        <taxon>Agaricomycotina</taxon>
        <taxon>Agaricomycetes</taxon>
        <taxon>Agaricomycetidae</taxon>
        <taxon>Agaricales</taxon>
        <taxon>Marasmiineae</taxon>
        <taxon>Mycenaceae</taxon>
        <taxon>Mycena</taxon>
    </lineage>
</organism>
<comment type="caution">
    <text evidence="1">The sequence shown here is derived from an EMBL/GenBank/DDBJ whole genome shotgun (WGS) entry which is preliminary data.</text>
</comment>
<keyword evidence="2" id="KW-1185">Reference proteome</keyword>
<evidence type="ECO:0000313" key="2">
    <source>
        <dbReference type="Proteomes" id="UP000623467"/>
    </source>
</evidence>
<evidence type="ECO:0000313" key="1">
    <source>
        <dbReference type="EMBL" id="KAF7374072.1"/>
    </source>
</evidence>